<dbReference type="Proteomes" id="UP001227230">
    <property type="component" value="Chromosome 6"/>
</dbReference>
<keyword evidence="2" id="KW-0328">Glycosyltransferase</keyword>
<evidence type="ECO:0000256" key="4">
    <source>
        <dbReference type="ARBA" id="ARBA00022692"/>
    </source>
</evidence>
<keyword evidence="11" id="KW-1185">Reference proteome</keyword>
<dbReference type="PANTHER" id="PTHR13301">
    <property type="entry name" value="X-BOX TRANSCRIPTION FACTOR-RELATED"/>
    <property type="match status" value="1"/>
</dbReference>
<dbReference type="InterPro" id="IPR002495">
    <property type="entry name" value="Glyco_trans_8"/>
</dbReference>
<dbReference type="EC" id="2.4.1.-" evidence="8"/>
<name>A0ABY9C3M9_VITVI</name>
<evidence type="ECO:0000256" key="8">
    <source>
        <dbReference type="RuleBase" id="RU362027"/>
    </source>
</evidence>
<evidence type="ECO:0000256" key="1">
    <source>
        <dbReference type="ARBA" id="ARBA00004308"/>
    </source>
</evidence>
<gene>
    <name evidence="10" type="ORF">VitviT2T_008754</name>
</gene>
<comment type="subcellular location">
    <subcellularLocation>
        <location evidence="1">Endomembrane system</location>
    </subcellularLocation>
</comment>
<evidence type="ECO:0000256" key="9">
    <source>
        <dbReference type="SAM" id="MobiDB-lite"/>
    </source>
</evidence>
<comment type="similarity">
    <text evidence="8">Belongs to the glycosyltransferase 8 family.</text>
</comment>
<feature type="region of interest" description="Disordered" evidence="9">
    <location>
        <begin position="248"/>
        <end position="301"/>
    </location>
</feature>
<proteinExistence type="inferred from homology"/>
<reference evidence="10 11" key="1">
    <citation type="journal article" date="2023" name="Hortic Res">
        <title>The complete reference genome for grapevine (Vitis vinifera L.) genetics and breeding.</title>
        <authorList>
            <person name="Shi X."/>
            <person name="Cao S."/>
            <person name="Wang X."/>
            <person name="Huang S."/>
            <person name="Wang Y."/>
            <person name="Liu Z."/>
            <person name="Liu W."/>
            <person name="Leng X."/>
            <person name="Peng Y."/>
            <person name="Wang N."/>
            <person name="Wang Y."/>
            <person name="Ma Z."/>
            <person name="Xu X."/>
            <person name="Zhang F."/>
            <person name="Xue H."/>
            <person name="Zhong H."/>
            <person name="Wang Y."/>
            <person name="Zhang K."/>
            <person name="Velt A."/>
            <person name="Avia K."/>
            <person name="Holtgrawe D."/>
            <person name="Grimplet J."/>
            <person name="Matus J.T."/>
            <person name="Ware D."/>
            <person name="Wu X."/>
            <person name="Wang H."/>
            <person name="Liu C."/>
            <person name="Fang Y."/>
            <person name="Rustenholz C."/>
            <person name="Cheng Z."/>
            <person name="Xiao H."/>
            <person name="Zhou Y."/>
        </authorList>
    </citation>
    <scope>NUCLEOTIDE SEQUENCE [LARGE SCALE GENOMIC DNA]</scope>
    <source>
        <strain evidence="11">cv. Pinot noir / PN40024</strain>
        <tissue evidence="10">Leaf</tissue>
    </source>
</reference>
<sequence>MECMGCCVNAPMITVADYSTGPEGYIYNYYEKLTPKRVVEIEEAADHGAALAAVGIFVNTVDPLKELPFVIANTVLSILAVDYPVDEASCYVLDDGSSMLTFEALFETSEFARKWVLFCKKYGYLALDRIDFKWPGICSIVLRQLESAAVKVLYFNQRYPSTLSSGSSNLKYRNPKYLSMLNHLRFYLPEVYPKSDKHSVAKNADGGMRTMRSKDQGQLSALANTSHKIVNISVSVNTWKPAHYHGLREVEEEDGQKPVRGNETGTGKSGVPLMKANGNPVSVGNGSAKPAVDTQGESQKM</sequence>
<keyword evidence="3" id="KW-0808">Transferase</keyword>
<evidence type="ECO:0000313" key="10">
    <source>
        <dbReference type="EMBL" id="WJZ89542.1"/>
    </source>
</evidence>
<evidence type="ECO:0000256" key="6">
    <source>
        <dbReference type="ARBA" id="ARBA00023136"/>
    </source>
</evidence>
<dbReference type="InterPro" id="IPR005150">
    <property type="entry name" value="Cellulose_synth"/>
</dbReference>
<keyword evidence="6" id="KW-0472">Membrane</keyword>
<organism evidence="10 11">
    <name type="scientific">Vitis vinifera</name>
    <name type="common">Grape</name>
    <dbReference type="NCBI Taxonomy" id="29760"/>
    <lineage>
        <taxon>Eukaryota</taxon>
        <taxon>Viridiplantae</taxon>
        <taxon>Streptophyta</taxon>
        <taxon>Embryophyta</taxon>
        <taxon>Tracheophyta</taxon>
        <taxon>Spermatophyta</taxon>
        <taxon>Magnoliopsida</taxon>
        <taxon>eudicotyledons</taxon>
        <taxon>Gunneridae</taxon>
        <taxon>Pentapetalae</taxon>
        <taxon>rosids</taxon>
        <taxon>Vitales</taxon>
        <taxon>Vitaceae</taxon>
        <taxon>Viteae</taxon>
        <taxon>Vitis</taxon>
    </lineage>
</organism>
<dbReference type="EMBL" id="CP126653">
    <property type="protein sequence ID" value="WJZ89542.1"/>
    <property type="molecule type" value="Genomic_DNA"/>
</dbReference>
<keyword evidence="4" id="KW-0812">Transmembrane</keyword>
<dbReference type="Pfam" id="PF01501">
    <property type="entry name" value="Glyco_transf_8"/>
    <property type="match status" value="1"/>
</dbReference>
<accession>A0ABY9C3M9</accession>
<keyword evidence="5" id="KW-1133">Transmembrane helix</keyword>
<evidence type="ECO:0000256" key="2">
    <source>
        <dbReference type="ARBA" id="ARBA00022676"/>
    </source>
</evidence>
<evidence type="ECO:0000313" key="11">
    <source>
        <dbReference type="Proteomes" id="UP001227230"/>
    </source>
</evidence>
<keyword evidence="7" id="KW-0961">Cell wall biogenesis/degradation</keyword>
<evidence type="ECO:0000256" key="3">
    <source>
        <dbReference type="ARBA" id="ARBA00022679"/>
    </source>
</evidence>
<dbReference type="Pfam" id="PF03552">
    <property type="entry name" value="Cellulose_synt"/>
    <property type="match status" value="1"/>
</dbReference>
<protein>
    <recommendedName>
        <fullName evidence="8">Hexosyltransferase</fullName>
        <ecNumber evidence="8">2.4.1.-</ecNumber>
    </recommendedName>
</protein>
<evidence type="ECO:0000256" key="7">
    <source>
        <dbReference type="ARBA" id="ARBA00023316"/>
    </source>
</evidence>
<evidence type="ECO:0000256" key="5">
    <source>
        <dbReference type="ARBA" id="ARBA00022989"/>
    </source>
</evidence>